<dbReference type="InterPro" id="IPR022687">
    <property type="entry name" value="HTH_DTXR"/>
</dbReference>
<keyword evidence="8" id="KW-0010">Activator</keyword>
<evidence type="ECO:0000256" key="5">
    <source>
        <dbReference type="ARBA" id="ARBA00022491"/>
    </source>
</evidence>
<dbReference type="NCBIfam" id="NF003025">
    <property type="entry name" value="PRK03902.1"/>
    <property type="match status" value="1"/>
</dbReference>
<dbReference type="InterPro" id="IPR036421">
    <property type="entry name" value="Fe_dep_repressor_sf"/>
</dbReference>
<organism evidence="13">
    <name type="scientific">hydrothermal vent metagenome</name>
    <dbReference type="NCBI Taxonomy" id="652676"/>
    <lineage>
        <taxon>unclassified sequences</taxon>
        <taxon>metagenomes</taxon>
        <taxon>ecological metagenomes</taxon>
    </lineage>
</organism>
<keyword evidence="7" id="KW-0238">DNA-binding</keyword>
<dbReference type="GO" id="GO:0003700">
    <property type="term" value="F:DNA-binding transcription factor activity"/>
    <property type="evidence" value="ECO:0007669"/>
    <property type="project" value="InterPro"/>
</dbReference>
<evidence type="ECO:0000256" key="2">
    <source>
        <dbReference type="ARBA" id="ARBA00007871"/>
    </source>
</evidence>
<dbReference type="GO" id="GO:0046914">
    <property type="term" value="F:transition metal ion binding"/>
    <property type="evidence" value="ECO:0007669"/>
    <property type="project" value="InterPro"/>
</dbReference>
<gene>
    <name evidence="13" type="ORF">MGWOODY_Clf1019</name>
</gene>
<keyword evidence="9" id="KW-0804">Transcription</keyword>
<evidence type="ECO:0000256" key="10">
    <source>
        <dbReference type="ARBA" id="ARBA00023211"/>
    </source>
</evidence>
<dbReference type="InterPro" id="IPR000835">
    <property type="entry name" value="HTH_MarR-typ"/>
</dbReference>
<dbReference type="InterPro" id="IPR036390">
    <property type="entry name" value="WH_DNA-bd_sf"/>
</dbReference>
<name>A0A160V8Q7_9ZZZZ</name>
<proteinExistence type="inferred from homology"/>
<sequence length="142" mass="16420">MENVPSQSAEDYLERILELIQETGQARVVDIANSLNIRQASVTNMVKKLRELGFVDHEKYKRGLVLTEKGRGVAQRIQRRHATLSRFFSLLELDSETQGRDIEGIEHHLSRDTVRALEDLASFFEKNPEVLKRFLKSRTRAQ</sequence>
<evidence type="ECO:0000256" key="11">
    <source>
        <dbReference type="ARBA" id="ARBA00032593"/>
    </source>
</evidence>
<evidence type="ECO:0000256" key="8">
    <source>
        <dbReference type="ARBA" id="ARBA00023159"/>
    </source>
</evidence>
<dbReference type="PROSITE" id="PS50944">
    <property type="entry name" value="HTH_DTXR"/>
    <property type="match status" value="1"/>
</dbReference>
<comment type="subunit">
    <text evidence="3">Homodimer.</text>
</comment>
<dbReference type="InterPro" id="IPR036388">
    <property type="entry name" value="WH-like_DNA-bd_sf"/>
</dbReference>
<comment type="subcellular location">
    <subcellularLocation>
        <location evidence="1">Cytoplasm</location>
    </subcellularLocation>
</comment>
<dbReference type="InterPro" id="IPR050536">
    <property type="entry name" value="DtxR_MntR_Metal-Reg"/>
</dbReference>
<dbReference type="PANTHER" id="PTHR33238:SF11">
    <property type="entry name" value="TRANSCRIPTIONAL REGULATOR MNTR"/>
    <property type="match status" value="1"/>
</dbReference>
<evidence type="ECO:0000256" key="9">
    <source>
        <dbReference type="ARBA" id="ARBA00023163"/>
    </source>
</evidence>
<evidence type="ECO:0000256" key="4">
    <source>
        <dbReference type="ARBA" id="ARBA00022490"/>
    </source>
</evidence>
<dbReference type="SUPFAM" id="SSF46785">
    <property type="entry name" value="Winged helix' DNA-binding domain"/>
    <property type="match status" value="1"/>
</dbReference>
<evidence type="ECO:0000313" key="13">
    <source>
        <dbReference type="EMBL" id="CUV01585.1"/>
    </source>
</evidence>
<dbReference type="GO" id="GO:0003677">
    <property type="term" value="F:DNA binding"/>
    <property type="evidence" value="ECO:0007669"/>
    <property type="project" value="UniProtKB-KW"/>
</dbReference>
<dbReference type="AlphaFoldDB" id="A0A160V8Q7"/>
<dbReference type="SMART" id="SM00529">
    <property type="entry name" value="HTH_DTXR"/>
    <property type="match status" value="1"/>
</dbReference>
<dbReference type="Gene3D" id="1.10.60.10">
    <property type="entry name" value="Iron dependent repressor, metal binding and dimerisation domain"/>
    <property type="match status" value="1"/>
</dbReference>
<dbReference type="GO" id="GO:0005737">
    <property type="term" value="C:cytoplasm"/>
    <property type="evidence" value="ECO:0007669"/>
    <property type="project" value="UniProtKB-SubCell"/>
</dbReference>
<dbReference type="InterPro" id="IPR022689">
    <property type="entry name" value="Iron_dep_repressor"/>
</dbReference>
<keyword evidence="10" id="KW-0464">Manganese</keyword>
<keyword evidence="5" id="KW-0678">Repressor</keyword>
<dbReference type="Pfam" id="PF02742">
    <property type="entry name" value="Fe_dep_repr_C"/>
    <property type="match status" value="1"/>
</dbReference>
<dbReference type="PANTHER" id="PTHR33238">
    <property type="entry name" value="IRON (METAL) DEPENDENT REPRESSOR, DTXR FAMILY"/>
    <property type="match status" value="1"/>
</dbReference>
<dbReference type="SMART" id="SM00347">
    <property type="entry name" value="HTH_MARR"/>
    <property type="match status" value="1"/>
</dbReference>
<protein>
    <recommendedName>
        <fullName evidence="11">Manganese transport regulator</fullName>
    </recommendedName>
</protein>
<keyword evidence="6" id="KW-0805">Transcription regulation</keyword>
<keyword evidence="4" id="KW-0963">Cytoplasm</keyword>
<evidence type="ECO:0000256" key="6">
    <source>
        <dbReference type="ARBA" id="ARBA00023015"/>
    </source>
</evidence>
<evidence type="ECO:0000259" key="12">
    <source>
        <dbReference type="PROSITE" id="PS50944"/>
    </source>
</evidence>
<dbReference type="Gene3D" id="1.10.10.10">
    <property type="entry name" value="Winged helix-like DNA-binding domain superfamily/Winged helix DNA-binding domain"/>
    <property type="match status" value="1"/>
</dbReference>
<feature type="domain" description="HTH dtxR-type" evidence="12">
    <location>
        <begin position="1"/>
        <end position="67"/>
    </location>
</feature>
<dbReference type="Pfam" id="PF01325">
    <property type="entry name" value="Fe_dep_repress"/>
    <property type="match status" value="1"/>
</dbReference>
<dbReference type="GO" id="GO:0046983">
    <property type="term" value="F:protein dimerization activity"/>
    <property type="evidence" value="ECO:0007669"/>
    <property type="project" value="InterPro"/>
</dbReference>
<dbReference type="EMBL" id="FAXA01000102">
    <property type="protein sequence ID" value="CUV01585.1"/>
    <property type="molecule type" value="Genomic_DNA"/>
</dbReference>
<reference evidence="13" key="1">
    <citation type="submission" date="2015-10" db="EMBL/GenBank/DDBJ databases">
        <authorList>
            <person name="Gilbert D.G."/>
        </authorList>
    </citation>
    <scope>NUCLEOTIDE SEQUENCE</scope>
</reference>
<evidence type="ECO:0000256" key="3">
    <source>
        <dbReference type="ARBA" id="ARBA00011738"/>
    </source>
</evidence>
<comment type="similarity">
    <text evidence="2">Belongs to the DtxR/MntR family.</text>
</comment>
<evidence type="ECO:0000256" key="7">
    <source>
        <dbReference type="ARBA" id="ARBA00023125"/>
    </source>
</evidence>
<dbReference type="InterPro" id="IPR001367">
    <property type="entry name" value="Fe_dep_repressor"/>
</dbReference>
<accession>A0A160V8Q7</accession>
<evidence type="ECO:0000256" key="1">
    <source>
        <dbReference type="ARBA" id="ARBA00004496"/>
    </source>
</evidence>
<dbReference type="FunFam" id="1.10.10.10:FF:000189">
    <property type="entry name" value="HTH-type transcriptional regulator MntR"/>
    <property type="match status" value="1"/>
</dbReference>